<evidence type="ECO:0000256" key="20">
    <source>
        <dbReference type="SAM" id="Phobius"/>
    </source>
</evidence>
<accession>A0AA35TZQ3</accession>
<dbReference type="EC" id="2.7.10.1" evidence="3"/>
<evidence type="ECO:0000256" key="8">
    <source>
        <dbReference type="ARBA" id="ARBA00022840"/>
    </source>
</evidence>
<dbReference type="InterPro" id="IPR050122">
    <property type="entry name" value="RTK"/>
</dbReference>
<dbReference type="SUPFAM" id="SSF56112">
    <property type="entry name" value="Protein kinase-like (PK-like)"/>
    <property type="match status" value="1"/>
</dbReference>
<keyword evidence="18" id="KW-0479">Metal-binding</keyword>
<dbReference type="GO" id="GO:0043235">
    <property type="term" value="C:receptor complex"/>
    <property type="evidence" value="ECO:0007669"/>
    <property type="project" value="TreeGrafter"/>
</dbReference>
<dbReference type="SUPFAM" id="SSF48726">
    <property type="entry name" value="Immunoglobulin"/>
    <property type="match status" value="1"/>
</dbReference>
<feature type="compositionally biased region" description="Low complexity" evidence="19">
    <location>
        <begin position="390"/>
        <end position="414"/>
    </location>
</feature>
<evidence type="ECO:0000256" key="6">
    <source>
        <dbReference type="ARBA" id="ARBA00022741"/>
    </source>
</evidence>
<evidence type="ECO:0000259" key="21">
    <source>
        <dbReference type="PROSITE" id="PS50011"/>
    </source>
</evidence>
<dbReference type="GO" id="GO:0050793">
    <property type="term" value="P:regulation of developmental process"/>
    <property type="evidence" value="ECO:0007669"/>
    <property type="project" value="UniProtKB-ARBA"/>
</dbReference>
<evidence type="ECO:0000256" key="16">
    <source>
        <dbReference type="PIRSR" id="PIRSR000615-1"/>
    </source>
</evidence>
<dbReference type="Pfam" id="PF07714">
    <property type="entry name" value="PK_Tyr_Ser-Thr"/>
    <property type="match status" value="1"/>
</dbReference>
<keyword evidence="10 20" id="KW-0472">Membrane</keyword>
<organism evidence="23 24">
    <name type="scientific">Geodia barretti</name>
    <name type="common">Barrett's horny sponge</name>
    <dbReference type="NCBI Taxonomy" id="519541"/>
    <lineage>
        <taxon>Eukaryota</taxon>
        <taxon>Metazoa</taxon>
        <taxon>Porifera</taxon>
        <taxon>Demospongiae</taxon>
        <taxon>Heteroscleromorpha</taxon>
        <taxon>Tetractinellida</taxon>
        <taxon>Astrophorina</taxon>
        <taxon>Geodiidae</taxon>
        <taxon>Geodia</taxon>
    </lineage>
</organism>
<feature type="binding site" evidence="18">
    <location>
        <position position="594"/>
    </location>
    <ligand>
        <name>Mg(2+)</name>
        <dbReference type="ChEBI" id="CHEBI:18420"/>
    </ligand>
</feature>
<dbReference type="PANTHER" id="PTHR24416:SF634">
    <property type="entry name" value="DISCOIDIN DOMAIN-CONTAINING RECEPTOR TYROSINE KINASE B"/>
    <property type="match status" value="1"/>
</dbReference>
<feature type="region of interest" description="Disordered" evidence="19">
    <location>
        <begin position="237"/>
        <end position="257"/>
    </location>
</feature>
<dbReference type="InterPro" id="IPR003598">
    <property type="entry name" value="Ig_sub2"/>
</dbReference>
<reference evidence="23" key="1">
    <citation type="submission" date="2023-03" db="EMBL/GenBank/DDBJ databases">
        <authorList>
            <person name="Steffen K."/>
            <person name="Cardenas P."/>
        </authorList>
    </citation>
    <scope>NUCLEOTIDE SEQUENCE</scope>
</reference>
<keyword evidence="5 20" id="KW-0812">Transmembrane</keyword>
<dbReference type="InterPro" id="IPR000719">
    <property type="entry name" value="Prot_kinase_dom"/>
</dbReference>
<feature type="compositionally biased region" description="Pro residues" evidence="19">
    <location>
        <begin position="240"/>
        <end position="250"/>
    </location>
</feature>
<dbReference type="GO" id="GO:0051897">
    <property type="term" value="P:positive regulation of phosphatidylinositol 3-kinase/protein kinase B signal transduction"/>
    <property type="evidence" value="ECO:0007669"/>
    <property type="project" value="TreeGrafter"/>
</dbReference>
<dbReference type="PROSITE" id="PS50835">
    <property type="entry name" value="IG_LIKE"/>
    <property type="match status" value="1"/>
</dbReference>
<feature type="region of interest" description="Disordered" evidence="19">
    <location>
        <begin position="349"/>
        <end position="415"/>
    </location>
</feature>
<evidence type="ECO:0000256" key="1">
    <source>
        <dbReference type="ARBA" id="ARBA00004167"/>
    </source>
</evidence>
<protein>
    <recommendedName>
        <fullName evidence="3">receptor protein-tyrosine kinase</fullName>
        <ecNumber evidence="3">2.7.10.1</ecNumber>
    </recommendedName>
</protein>
<dbReference type="PROSITE" id="PS00109">
    <property type="entry name" value="PROTEIN_KINASE_TYR"/>
    <property type="match status" value="1"/>
</dbReference>
<keyword evidence="11" id="KW-0829">Tyrosine-protein kinase</keyword>
<dbReference type="InterPro" id="IPR013783">
    <property type="entry name" value="Ig-like_fold"/>
</dbReference>
<evidence type="ECO:0000256" key="11">
    <source>
        <dbReference type="ARBA" id="ARBA00023137"/>
    </source>
</evidence>
<dbReference type="Gene3D" id="3.30.200.20">
    <property type="entry name" value="Phosphorylase Kinase, domain 1"/>
    <property type="match status" value="1"/>
</dbReference>
<dbReference type="InterPro" id="IPR013151">
    <property type="entry name" value="Immunoglobulin_dom"/>
</dbReference>
<keyword evidence="12" id="KW-1015">Disulfide bond</keyword>
<dbReference type="GO" id="GO:0005524">
    <property type="term" value="F:ATP binding"/>
    <property type="evidence" value="ECO:0007669"/>
    <property type="project" value="UniProtKB-KW"/>
</dbReference>
<gene>
    <name evidence="23" type="ORF">GBAR_LOCUS30505</name>
</gene>
<evidence type="ECO:0000313" key="24">
    <source>
        <dbReference type="Proteomes" id="UP001174909"/>
    </source>
</evidence>
<evidence type="ECO:0000256" key="14">
    <source>
        <dbReference type="ARBA" id="ARBA00023180"/>
    </source>
</evidence>
<evidence type="ECO:0000256" key="5">
    <source>
        <dbReference type="ARBA" id="ARBA00022692"/>
    </source>
</evidence>
<evidence type="ECO:0000313" key="23">
    <source>
        <dbReference type="EMBL" id="CAI8055986.1"/>
    </source>
</evidence>
<dbReference type="PROSITE" id="PS50011">
    <property type="entry name" value="PROTEIN_KINASE_DOM"/>
    <property type="match status" value="1"/>
</dbReference>
<dbReference type="InterPro" id="IPR007110">
    <property type="entry name" value="Ig-like_dom"/>
</dbReference>
<evidence type="ECO:0000256" key="7">
    <source>
        <dbReference type="ARBA" id="ARBA00022777"/>
    </source>
</evidence>
<dbReference type="SMART" id="SM00219">
    <property type="entry name" value="TyrKc"/>
    <property type="match status" value="1"/>
</dbReference>
<dbReference type="Gene3D" id="2.60.40.10">
    <property type="entry name" value="Immunoglobulins"/>
    <property type="match status" value="1"/>
</dbReference>
<evidence type="ECO:0000256" key="10">
    <source>
        <dbReference type="ARBA" id="ARBA00023136"/>
    </source>
</evidence>
<dbReference type="Proteomes" id="UP001174909">
    <property type="component" value="Unassembled WGS sequence"/>
</dbReference>
<dbReference type="CDD" id="cd00096">
    <property type="entry name" value="Ig"/>
    <property type="match status" value="1"/>
</dbReference>
<dbReference type="GO" id="GO:0048468">
    <property type="term" value="P:cell development"/>
    <property type="evidence" value="ECO:0007669"/>
    <property type="project" value="UniProtKB-ARBA"/>
</dbReference>
<dbReference type="InterPro" id="IPR020635">
    <property type="entry name" value="Tyr_kinase_cat_dom"/>
</dbReference>
<evidence type="ECO:0000256" key="18">
    <source>
        <dbReference type="PIRSR" id="PIRSR000615-3"/>
    </source>
</evidence>
<comment type="caution">
    <text evidence="23">The sequence shown here is derived from an EMBL/GenBank/DDBJ whole genome shotgun (WGS) entry which is preliminary data.</text>
</comment>
<evidence type="ECO:0000256" key="3">
    <source>
        <dbReference type="ARBA" id="ARBA00011902"/>
    </source>
</evidence>
<name>A0AA35TZQ3_GEOBA</name>
<dbReference type="InterPro" id="IPR001245">
    <property type="entry name" value="Ser-Thr/Tyr_kinase_cat_dom"/>
</dbReference>
<evidence type="ECO:0000256" key="15">
    <source>
        <dbReference type="ARBA" id="ARBA00051243"/>
    </source>
</evidence>
<keyword evidence="18" id="KW-0460">Magnesium</keyword>
<dbReference type="Pfam" id="PF00047">
    <property type="entry name" value="ig"/>
    <property type="match status" value="1"/>
</dbReference>
<dbReference type="InterPro" id="IPR036179">
    <property type="entry name" value="Ig-like_dom_sf"/>
</dbReference>
<dbReference type="GO" id="GO:0005886">
    <property type="term" value="C:plasma membrane"/>
    <property type="evidence" value="ECO:0007669"/>
    <property type="project" value="TreeGrafter"/>
</dbReference>
<evidence type="ECO:0000256" key="9">
    <source>
        <dbReference type="ARBA" id="ARBA00022989"/>
    </source>
</evidence>
<feature type="active site" description="Proton acceptor" evidence="16">
    <location>
        <position position="589"/>
    </location>
</feature>
<keyword evidence="14" id="KW-0325">Glycoprotein</keyword>
<evidence type="ECO:0000256" key="12">
    <source>
        <dbReference type="ARBA" id="ARBA00023157"/>
    </source>
</evidence>
<dbReference type="EMBL" id="CASHTH010004314">
    <property type="protein sequence ID" value="CAI8055986.1"/>
    <property type="molecule type" value="Genomic_DNA"/>
</dbReference>
<keyword evidence="9 20" id="KW-1133">Transmembrane helix</keyword>
<dbReference type="Gene3D" id="1.10.510.10">
    <property type="entry name" value="Transferase(Phosphotransferase) domain 1"/>
    <property type="match status" value="1"/>
</dbReference>
<dbReference type="AlphaFoldDB" id="A0AA35TZQ3"/>
<dbReference type="GO" id="GO:0038062">
    <property type="term" value="F:protein tyrosine kinase collagen receptor activity"/>
    <property type="evidence" value="ECO:0007669"/>
    <property type="project" value="TreeGrafter"/>
</dbReference>
<feature type="binding site" evidence="17">
    <location>
        <position position="593"/>
    </location>
    <ligand>
        <name>ATP</name>
        <dbReference type="ChEBI" id="CHEBI:30616"/>
    </ligand>
</feature>
<dbReference type="InterPro" id="IPR008266">
    <property type="entry name" value="Tyr_kinase_AS"/>
</dbReference>
<evidence type="ECO:0000256" key="2">
    <source>
        <dbReference type="ARBA" id="ARBA00004308"/>
    </source>
</evidence>
<keyword evidence="8 17" id="KW-0067">ATP-binding</keyword>
<dbReference type="GO" id="GO:0005518">
    <property type="term" value="F:collagen binding"/>
    <property type="evidence" value="ECO:0007669"/>
    <property type="project" value="TreeGrafter"/>
</dbReference>
<comment type="subcellular location">
    <subcellularLocation>
        <location evidence="2">Endomembrane system</location>
    </subcellularLocation>
    <subcellularLocation>
        <location evidence="1">Membrane</location>
        <topology evidence="1">Single-pass membrane protein</topology>
    </subcellularLocation>
</comment>
<evidence type="ECO:0000259" key="22">
    <source>
        <dbReference type="PROSITE" id="PS50835"/>
    </source>
</evidence>
<dbReference type="PRINTS" id="PR00109">
    <property type="entry name" value="TYRKINASE"/>
</dbReference>
<dbReference type="GO" id="GO:0012505">
    <property type="term" value="C:endomembrane system"/>
    <property type="evidence" value="ECO:0007669"/>
    <property type="project" value="UniProtKB-SubCell"/>
</dbReference>
<feature type="transmembrane region" description="Helical" evidence="20">
    <location>
        <begin position="171"/>
        <end position="200"/>
    </location>
</feature>
<keyword evidence="6 17" id="KW-0547">Nucleotide-binding</keyword>
<evidence type="ECO:0000256" key="17">
    <source>
        <dbReference type="PIRSR" id="PIRSR000615-2"/>
    </source>
</evidence>
<dbReference type="PANTHER" id="PTHR24416">
    <property type="entry name" value="TYROSINE-PROTEIN KINASE RECEPTOR"/>
    <property type="match status" value="1"/>
</dbReference>
<proteinExistence type="predicted"/>
<evidence type="ECO:0000256" key="19">
    <source>
        <dbReference type="SAM" id="MobiDB-lite"/>
    </source>
</evidence>
<evidence type="ECO:0000256" key="13">
    <source>
        <dbReference type="ARBA" id="ARBA00023170"/>
    </source>
</evidence>
<comment type="catalytic activity">
    <reaction evidence="15">
        <text>L-tyrosyl-[protein] + ATP = O-phospho-L-tyrosyl-[protein] + ADP + H(+)</text>
        <dbReference type="Rhea" id="RHEA:10596"/>
        <dbReference type="Rhea" id="RHEA-COMP:10136"/>
        <dbReference type="Rhea" id="RHEA-COMP:20101"/>
        <dbReference type="ChEBI" id="CHEBI:15378"/>
        <dbReference type="ChEBI" id="CHEBI:30616"/>
        <dbReference type="ChEBI" id="CHEBI:46858"/>
        <dbReference type="ChEBI" id="CHEBI:61978"/>
        <dbReference type="ChEBI" id="CHEBI:456216"/>
        <dbReference type="EC" id="2.7.10.1"/>
    </reaction>
</comment>
<feature type="domain" description="Ig-like" evidence="22">
    <location>
        <begin position="51"/>
        <end position="146"/>
    </location>
</feature>
<feature type="domain" description="Protein kinase" evidence="21">
    <location>
        <begin position="443"/>
        <end position="730"/>
    </location>
</feature>
<evidence type="ECO:0000256" key="4">
    <source>
        <dbReference type="ARBA" id="ARBA00022679"/>
    </source>
</evidence>
<dbReference type="PIRSF" id="PIRSF000615">
    <property type="entry name" value="TyrPK_CSF1-R"/>
    <property type="match status" value="1"/>
</dbReference>
<feature type="binding site" evidence="18">
    <location>
        <position position="607"/>
    </location>
    <ligand>
        <name>Mg(2+)</name>
        <dbReference type="ChEBI" id="CHEBI:18420"/>
    </ligand>
</feature>
<sequence length="732" mass="80837">MAHGLVSLRFPRVGDSVGDYTCTASYATGTGLPASSVAEEFIIDVELVLYPREKTVSFKDNDFVLLECILAGEISGTEEIQWIFNGQVLSNSGRRNILESDNIVCRYGTCHQSQLQIRQASDSDAGTYTCSYPGHSNVMITLMNLTPAPSVDTSQIRFTPTATPKPNTINWVPIGAGAAGAVLVCLIVIVAVLIFVICCCTRRGAMGAMKTAQFRHSTGNAYSEDESDALYQVIPKKEIPPPLPSRPPPGSYATVDSKNNGHIELATLTSGSTLRDSIISMPAELGGPSSDHTLAKLSVAANGQGLNLRNNPLYSSADNLITNAPPLPNKRFTSTPGMLEEETQLDIYAVPNKPPPLPERMMMTSPEPKEASPEPIYTEAGLSPAKFQRQSPALSPSQFQAPSPSSTESPSGSSKICPYASIYADPKPLHREEGLIEVRPYHIKEIRPLGTGQFGEVMLAETLGLSHSDLRLGDSTDKSVSIQVAVKRLKQNADKMVKEAFEKEIKFMARLNHMNVIRMLAICPTGQPFILMEYMECGDLHQYLQKYEVALGDSELAANQITVSSLLYACIQIANGMRYLASLHFIHRDIATRNFLVGKDHAVKIADFGMSRSLYSSHYYRIQGRAVLPIRWMANECFYGRFSEKTDVWAFGVAMWEVFMLAKVQPFDEMTDQEVIDNAVNPEKMKVMQRPVHCPEEVYEVMLQCWEKDPEKRINFEDVYSSLASLHSYSDL</sequence>
<dbReference type="FunFam" id="1.10.510.10:FF:001512">
    <property type="entry name" value="Receptor tyrosine-protein kinase erbB-2"/>
    <property type="match status" value="1"/>
</dbReference>
<keyword evidence="24" id="KW-1185">Reference proteome</keyword>
<keyword evidence="4" id="KW-0808">Transferase</keyword>
<dbReference type="SMART" id="SM00408">
    <property type="entry name" value="IGc2"/>
    <property type="match status" value="1"/>
</dbReference>
<dbReference type="InterPro" id="IPR011009">
    <property type="entry name" value="Kinase-like_dom_sf"/>
</dbReference>
<keyword evidence="13 23" id="KW-0675">Receptor</keyword>
<keyword evidence="7 23" id="KW-0418">Kinase</keyword>
<dbReference type="GO" id="GO:0046872">
    <property type="term" value="F:metal ion binding"/>
    <property type="evidence" value="ECO:0007669"/>
    <property type="project" value="UniProtKB-KW"/>
</dbReference>